<feature type="signal peptide" evidence="1">
    <location>
        <begin position="1"/>
        <end position="38"/>
    </location>
</feature>
<accession>A0A420F023</accession>
<dbReference type="OrthoDB" id="26872at2"/>
<sequence length="208" mass="21872">MPRRRAAPPYPCPSRPETRVTRLTVPLVALLLAAGCAAGPAVSPPASGAASPSAPAASPAALSGVDRLFLTMMVAHVEQTLEIVRLTRDRITDPELRTLVAAVGATETDELATMRTWLGNAGPDPASRHDHSGHGVSAADLARLRDATGPEVDAALREVLGAHQRAAADLARAHLDVGTDERVRDLARRIEQSRSAEVRLMTGQPAGR</sequence>
<dbReference type="EMBL" id="RAQQ01000011">
    <property type="protein sequence ID" value="RKF26324.1"/>
    <property type="molecule type" value="Genomic_DNA"/>
</dbReference>
<dbReference type="Pfam" id="PF03713">
    <property type="entry name" value="DUF305"/>
    <property type="match status" value="1"/>
</dbReference>
<feature type="chain" id="PRO_5039098910" evidence="1">
    <location>
        <begin position="39"/>
        <end position="208"/>
    </location>
</feature>
<dbReference type="InterPro" id="IPR012347">
    <property type="entry name" value="Ferritin-like"/>
</dbReference>
<dbReference type="Proteomes" id="UP000285744">
    <property type="component" value="Unassembled WGS sequence"/>
</dbReference>
<keyword evidence="1" id="KW-0732">Signal</keyword>
<evidence type="ECO:0000259" key="2">
    <source>
        <dbReference type="Pfam" id="PF03713"/>
    </source>
</evidence>
<feature type="domain" description="DUF305" evidence="2">
    <location>
        <begin position="66"/>
        <end position="202"/>
    </location>
</feature>
<dbReference type="PANTHER" id="PTHR36933">
    <property type="entry name" value="SLL0788 PROTEIN"/>
    <property type="match status" value="1"/>
</dbReference>
<evidence type="ECO:0000313" key="3">
    <source>
        <dbReference type="EMBL" id="RKF26324.1"/>
    </source>
</evidence>
<comment type="caution">
    <text evidence="3">The sequence shown here is derived from an EMBL/GenBank/DDBJ whole genome shotgun (WGS) entry which is preliminary data.</text>
</comment>
<organism evidence="3 4">
    <name type="scientific">Micromonospora globbae</name>
    <dbReference type="NCBI Taxonomy" id="1894969"/>
    <lineage>
        <taxon>Bacteria</taxon>
        <taxon>Bacillati</taxon>
        <taxon>Actinomycetota</taxon>
        <taxon>Actinomycetes</taxon>
        <taxon>Micromonosporales</taxon>
        <taxon>Micromonosporaceae</taxon>
        <taxon>Micromonospora</taxon>
    </lineage>
</organism>
<dbReference type="AlphaFoldDB" id="A0A420F023"/>
<dbReference type="PANTHER" id="PTHR36933:SF1">
    <property type="entry name" value="SLL0788 PROTEIN"/>
    <property type="match status" value="1"/>
</dbReference>
<dbReference type="Gene3D" id="1.20.1260.10">
    <property type="match status" value="1"/>
</dbReference>
<dbReference type="InterPro" id="IPR005183">
    <property type="entry name" value="DUF305_CopM-like"/>
</dbReference>
<proteinExistence type="predicted"/>
<reference evidence="3 4" key="1">
    <citation type="journal article" date="2018" name="Int. J. Syst. Evol. Microbiol.">
        <title>Micromonospora globbae sp. nov., an endophytic actinomycete isolated from roots of Globba winitii C. H. Wright.</title>
        <authorList>
            <person name="Kuncharoen N."/>
            <person name="Pittayakhajonwut P."/>
            <person name="Tanasupawat S."/>
        </authorList>
    </citation>
    <scope>NUCLEOTIDE SEQUENCE [LARGE SCALE GENOMIC DNA]</scope>
    <source>
        <strain evidence="3 4">WPS1-2</strain>
    </source>
</reference>
<dbReference type="SUPFAM" id="SSF56954">
    <property type="entry name" value="Outer membrane efflux proteins (OEP)"/>
    <property type="match status" value="1"/>
</dbReference>
<evidence type="ECO:0000256" key="1">
    <source>
        <dbReference type="SAM" id="SignalP"/>
    </source>
</evidence>
<gene>
    <name evidence="3" type="ORF">D7I43_16275</name>
</gene>
<protein>
    <submittedName>
        <fullName evidence="3">DUF305 domain-containing protein</fullName>
    </submittedName>
</protein>
<name>A0A420F023_9ACTN</name>
<evidence type="ECO:0000313" key="4">
    <source>
        <dbReference type="Proteomes" id="UP000285744"/>
    </source>
</evidence>